<feature type="region of interest" description="Disordered" evidence="1">
    <location>
        <begin position="204"/>
        <end position="225"/>
    </location>
</feature>
<feature type="compositionally biased region" description="Low complexity" evidence="1">
    <location>
        <begin position="207"/>
        <end position="216"/>
    </location>
</feature>
<feature type="transmembrane region" description="Helical" evidence="2">
    <location>
        <begin position="28"/>
        <end position="53"/>
    </location>
</feature>
<feature type="transmembrane region" description="Helical" evidence="2">
    <location>
        <begin position="105"/>
        <end position="123"/>
    </location>
</feature>
<dbReference type="EMBL" id="LT962688">
    <property type="protein sequence ID" value="SOR28008.1"/>
    <property type="molecule type" value="Genomic_DNA"/>
</dbReference>
<keyword evidence="2" id="KW-0472">Membrane</keyword>
<sequence>MRETHGDLDRALADIVAIRMQIARDTAFRGLGSATLAATGALALVVAGAQALLLDEPTARPVVFFGLWVAAAVTACLLIGFEAVRRSRRVHSGLADAMVFNAIEGFLPAGGAGLCLGLVFARFAPDQLWMLPGLWQVLVGLGLFASARILPRSVPLAGAWYLLAGLTVLALASETRHLSPWLMGVPFAVGQGLVAIIIHRHSGPGDGSSDGSTDGSADGDADADL</sequence>
<reference evidence="4" key="1">
    <citation type="submission" date="2017-10" db="EMBL/GenBank/DDBJ databases">
        <authorList>
            <person name="Regsiter A."/>
            <person name="William W."/>
        </authorList>
    </citation>
    <scope>NUCLEOTIDE SEQUENCE [LARGE SCALE GENOMIC DNA]</scope>
</reference>
<feature type="transmembrane region" description="Helical" evidence="2">
    <location>
        <begin position="154"/>
        <end position="172"/>
    </location>
</feature>
<evidence type="ECO:0000313" key="3">
    <source>
        <dbReference type="EMBL" id="SOR28008.1"/>
    </source>
</evidence>
<evidence type="ECO:0000313" key="4">
    <source>
        <dbReference type="Proteomes" id="UP000233769"/>
    </source>
</evidence>
<dbReference type="AlphaFoldDB" id="A0A2N9AKY5"/>
<accession>A0A2N9AKY5</accession>
<keyword evidence="2" id="KW-1133">Transmembrane helix</keyword>
<proteinExistence type="predicted"/>
<keyword evidence="2" id="KW-0812">Transmembrane</keyword>
<feature type="transmembrane region" description="Helical" evidence="2">
    <location>
        <begin position="178"/>
        <end position="198"/>
    </location>
</feature>
<feature type="transmembrane region" description="Helical" evidence="2">
    <location>
        <begin position="65"/>
        <end position="84"/>
    </location>
</feature>
<evidence type="ECO:0000256" key="2">
    <source>
        <dbReference type="SAM" id="Phobius"/>
    </source>
</evidence>
<evidence type="ECO:0000256" key="1">
    <source>
        <dbReference type="SAM" id="MobiDB-lite"/>
    </source>
</evidence>
<name>A0A2N9AKY5_METEX</name>
<dbReference type="Proteomes" id="UP000233769">
    <property type="component" value="Chromosome tk0001"/>
</dbReference>
<protein>
    <submittedName>
        <fullName evidence="3">Uncharacterized protein</fullName>
    </submittedName>
</protein>
<organism evidence="3 4">
    <name type="scientific">Methylorubrum extorquens</name>
    <name type="common">Methylobacterium dichloromethanicum</name>
    <name type="synonym">Methylobacterium extorquens</name>
    <dbReference type="NCBI Taxonomy" id="408"/>
    <lineage>
        <taxon>Bacteria</taxon>
        <taxon>Pseudomonadati</taxon>
        <taxon>Pseudomonadota</taxon>
        <taxon>Alphaproteobacteria</taxon>
        <taxon>Hyphomicrobiales</taxon>
        <taxon>Methylobacteriaceae</taxon>
        <taxon>Methylorubrum</taxon>
    </lineage>
</organism>
<gene>
    <name evidence="3" type="ORF">TK0001_1406</name>
</gene>